<keyword evidence="3" id="KW-0732">Signal</keyword>
<protein>
    <submittedName>
        <fullName evidence="4">Uncharacterized protein</fullName>
    </submittedName>
</protein>
<dbReference type="RefSeq" id="XP_005646845.1">
    <property type="nucleotide sequence ID" value="XM_005646788.1"/>
</dbReference>
<gene>
    <name evidence="4" type="ORF">COCSUDRAFT_47820</name>
</gene>
<evidence type="ECO:0000256" key="3">
    <source>
        <dbReference type="SAM" id="SignalP"/>
    </source>
</evidence>
<reference evidence="4 5" key="1">
    <citation type="journal article" date="2012" name="Genome Biol.">
        <title>The genome of the polar eukaryotic microalga coccomyxa subellipsoidea reveals traits of cold adaptation.</title>
        <authorList>
            <person name="Blanc G."/>
            <person name="Agarkova I."/>
            <person name="Grimwood J."/>
            <person name="Kuo A."/>
            <person name="Brueggeman A."/>
            <person name="Dunigan D."/>
            <person name="Gurnon J."/>
            <person name="Ladunga I."/>
            <person name="Lindquist E."/>
            <person name="Lucas S."/>
            <person name="Pangilinan J."/>
            <person name="Proschold T."/>
            <person name="Salamov A."/>
            <person name="Schmutz J."/>
            <person name="Weeks D."/>
            <person name="Yamada T."/>
            <person name="Claverie J.M."/>
            <person name="Grigoriev I."/>
            <person name="Van Etten J."/>
            <person name="Lomsadze A."/>
            <person name="Borodovsky M."/>
        </authorList>
    </citation>
    <scope>NUCLEOTIDE SEQUENCE [LARGE SCALE GENOMIC DNA]</scope>
    <source>
        <strain evidence="4 5">C-169</strain>
    </source>
</reference>
<dbReference type="GeneID" id="17040287"/>
<feature type="transmembrane region" description="Helical" evidence="2">
    <location>
        <begin position="410"/>
        <end position="432"/>
    </location>
</feature>
<feature type="region of interest" description="Disordered" evidence="1">
    <location>
        <begin position="479"/>
        <end position="510"/>
    </location>
</feature>
<dbReference type="EMBL" id="AGSI01000010">
    <property type="protein sequence ID" value="EIE22301.1"/>
    <property type="molecule type" value="Genomic_DNA"/>
</dbReference>
<keyword evidence="5" id="KW-1185">Reference proteome</keyword>
<accession>I0YV82</accession>
<comment type="caution">
    <text evidence="4">The sequence shown here is derived from an EMBL/GenBank/DDBJ whole genome shotgun (WGS) entry which is preliminary data.</text>
</comment>
<dbReference type="Proteomes" id="UP000007264">
    <property type="component" value="Unassembled WGS sequence"/>
</dbReference>
<keyword evidence="2" id="KW-0812">Transmembrane</keyword>
<sequence>MGQRSQPALLLCLLSILLSTSHISAQPGFIPPMPPLGFFGGLLDTFGIGSSTDSPSPPPATRTMTPATASAVTSPQATIATSSDLAPLRTPAAAAAATPVPVSTAAAKPATTPAPVAVGTFVPAVTTAPAAVPVTPAAVAVPAATVKPAAAAPVATVAPANALPVATPAATLPAAAAAVPLPQAVPTPVPTPAGSTVVITPAGTRMVPMPPQIPPLRPPIPTAASPPPPVASPPPAQPPPPPPLAMVPLPAALAPLLSPSSKATARSPSPSPPAPYVVRDPAATALAAELLLQGPGVWPFDSAKQALLVSAIASVLPGIGPGAVSITGSGAPFRRRLLQESALVDTQIDAGSADRVPLVREQLQNATSSGQLQGALRAAGLGVTGVQLQAATAVVPAPKDSSGGMMTSTIVGLSVAAFVAVLLAAGAYYVCVHKQCLSWSNRVAAAADAEQPKGATTPKEGTRVKPFYEAPQFAQTYARTPSLVQQRPPLPPAMHRARADGGRGGQIRQG</sequence>
<evidence type="ECO:0000256" key="1">
    <source>
        <dbReference type="SAM" id="MobiDB-lite"/>
    </source>
</evidence>
<feature type="region of interest" description="Disordered" evidence="1">
    <location>
        <begin position="208"/>
        <end position="247"/>
    </location>
</feature>
<proteinExistence type="predicted"/>
<name>I0YV82_COCSC</name>
<organism evidence="4 5">
    <name type="scientific">Coccomyxa subellipsoidea (strain C-169)</name>
    <name type="common">Green microalga</name>
    <dbReference type="NCBI Taxonomy" id="574566"/>
    <lineage>
        <taxon>Eukaryota</taxon>
        <taxon>Viridiplantae</taxon>
        <taxon>Chlorophyta</taxon>
        <taxon>core chlorophytes</taxon>
        <taxon>Trebouxiophyceae</taxon>
        <taxon>Trebouxiophyceae incertae sedis</taxon>
        <taxon>Coccomyxaceae</taxon>
        <taxon>Coccomyxa</taxon>
        <taxon>Coccomyxa subellipsoidea</taxon>
    </lineage>
</organism>
<dbReference type="KEGG" id="csl:COCSUDRAFT_47820"/>
<feature type="region of interest" description="Disordered" evidence="1">
    <location>
        <begin position="49"/>
        <end position="74"/>
    </location>
</feature>
<keyword evidence="2" id="KW-1133">Transmembrane helix</keyword>
<feature type="compositionally biased region" description="Low complexity" evidence="1">
    <location>
        <begin position="61"/>
        <end position="71"/>
    </location>
</feature>
<evidence type="ECO:0000256" key="2">
    <source>
        <dbReference type="SAM" id="Phobius"/>
    </source>
</evidence>
<dbReference type="AlphaFoldDB" id="I0YV82"/>
<evidence type="ECO:0000313" key="4">
    <source>
        <dbReference type="EMBL" id="EIE22301.1"/>
    </source>
</evidence>
<feature type="compositionally biased region" description="Pro residues" evidence="1">
    <location>
        <begin position="208"/>
        <end position="245"/>
    </location>
</feature>
<evidence type="ECO:0000313" key="5">
    <source>
        <dbReference type="Proteomes" id="UP000007264"/>
    </source>
</evidence>
<feature type="signal peptide" evidence="3">
    <location>
        <begin position="1"/>
        <end position="25"/>
    </location>
</feature>
<feature type="chain" id="PRO_5003636436" evidence="3">
    <location>
        <begin position="26"/>
        <end position="510"/>
    </location>
</feature>
<keyword evidence="2" id="KW-0472">Membrane</keyword>